<dbReference type="Proteomes" id="UP000001951">
    <property type="component" value="Chromosome"/>
</dbReference>
<dbReference type="EMBL" id="CP000087">
    <property type="protein sequence ID" value="ABE04424.1"/>
    <property type="molecule type" value="Genomic_DNA"/>
</dbReference>
<evidence type="ECO:0000256" key="1">
    <source>
        <dbReference type="SAM" id="Coils"/>
    </source>
</evidence>
<reference evidence="2 3" key="1">
    <citation type="journal article" date="2006" name="PLoS Genet.">
        <title>Genome sequence of Rickettsia bellii illuminates the role of amoebae in gene exchanges between intracellular pathogens.</title>
        <authorList>
            <person name="Ogata H."/>
            <person name="La Scola B."/>
            <person name="Audic S."/>
            <person name="Renesto P."/>
            <person name="Blanc G."/>
            <person name="Robert C."/>
            <person name="Fournier P.-E."/>
            <person name="Claverie J.-M."/>
            <person name="Raoult D."/>
        </authorList>
    </citation>
    <scope>NUCLEOTIDE SEQUENCE [LARGE SCALE GENOMIC DNA]</scope>
    <source>
        <strain evidence="2 3">RML369-C</strain>
    </source>
</reference>
<gene>
    <name evidence="2" type="ordered locus">RBE_0343</name>
</gene>
<dbReference type="AlphaFoldDB" id="Q1RJP0"/>
<proteinExistence type="predicted"/>
<name>Q1RJP0_RICBR</name>
<feature type="coiled-coil region" evidence="1">
    <location>
        <begin position="25"/>
        <end position="52"/>
    </location>
</feature>
<dbReference type="eggNOG" id="ENOG50341C5">
    <property type="taxonomic scope" value="Bacteria"/>
</dbReference>
<accession>Q1RJP0</accession>
<dbReference type="OrthoDB" id="5651641at2"/>
<dbReference type="RefSeq" id="WP_011477033.1">
    <property type="nucleotide sequence ID" value="NC_007940.1"/>
</dbReference>
<organism evidence="2 3">
    <name type="scientific">Rickettsia bellii (strain RML369-C)</name>
    <dbReference type="NCBI Taxonomy" id="336407"/>
    <lineage>
        <taxon>Bacteria</taxon>
        <taxon>Pseudomonadati</taxon>
        <taxon>Pseudomonadota</taxon>
        <taxon>Alphaproteobacteria</taxon>
        <taxon>Rickettsiales</taxon>
        <taxon>Rickettsiaceae</taxon>
        <taxon>Rickettsieae</taxon>
        <taxon>Rickettsia</taxon>
        <taxon>belli group</taxon>
    </lineage>
</organism>
<protein>
    <submittedName>
        <fullName evidence="2">Uncharacterized protein</fullName>
    </submittedName>
</protein>
<evidence type="ECO:0000313" key="2">
    <source>
        <dbReference type="EMBL" id="ABE04424.1"/>
    </source>
</evidence>
<keyword evidence="1" id="KW-0175">Coiled coil</keyword>
<dbReference type="HOGENOM" id="CLU_059376_0_0_5"/>
<evidence type="ECO:0000313" key="3">
    <source>
        <dbReference type="Proteomes" id="UP000001951"/>
    </source>
</evidence>
<sequence length="391" mass="43763">MKTILLIALLSTQYKGDNDNVLAITEALKQQYQKENLQIDTVNLEIDKLNSNQIEKYPNQVIIIGAGLDGIKAFTILNSNKGSSKFIWSGHQLINEVTENLKILDNIVLPSYALNQEQIKQIQEAKVKLIETTGIPHTLTKEDCIKEYRDLADKKLIPDSSNGYIFTCLSGDAPDSNGKIKFYTQEEAYKLGEQLAQIVKLKNMMLLVTNGPRTGQYDPKAVPDKVKLPVHEKNSDIDLVSKAFLKGVKSILDNEAEEKVKFENFVFGKPSVFKGYLGAAIENEKSIVVIGGESSSQITQALDLVPGRLYIKKNTAMNDVHEKQVNKILETNKGAKLLNDNEVDLIINVITDEAYSDAEIVAKEFEEENHFFNEEECLYEVIGYTLELGTV</sequence>
<dbReference type="KEGG" id="rbe:RBE_0343"/>